<gene>
    <name evidence="1" type="ORF">LQG66_04450</name>
</gene>
<keyword evidence="2" id="KW-1185">Reference proteome</keyword>
<dbReference type="EMBL" id="CP088156">
    <property type="protein sequence ID" value="UFZ05575.1"/>
    <property type="molecule type" value="Genomic_DNA"/>
</dbReference>
<protein>
    <submittedName>
        <fullName evidence="1">Sigma-70 family RNA polymerase sigma factor</fullName>
    </submittedName>
</protein>
<accession>A0ABY3RDS4</accession>
<dbReference type="Proteomes" id="UP001431010">
    <property type="component" value="Chromosome"/>
</dbReference>
<name>A0ABY3RDS4_9BRAD</name>
<sequence length="163" mass="18020">MRLKALAQLWSRGLPGGLGWADVLHEAIVRVLDGSRVWPFGVPILAFLSGVMRSICDDYWRCVRREQRLLVSRDGQGQGSSSADPIDELADPERVAVAVAGLAEVMRLFAGDPVVLKIIDGLANGLVARDICRAYGISALDYDTARRRMRRTLLRHQPNWSAP</sequence>
<reference evidence="1" key="1">
    <citation type="journal article" date="2024" name="Antonie Van Leeuwenhoek">
        <title>Bradyrhizobium ontarionense sp. nov., a novel bacterial symbiont isolated from Aeschynomene indica (Indian jointvetch), harbours photosynthesis, nitrogen fixation and nitrous oxide (N2O) reductase genes.</title>
        <authorList>
            <person name="Bromfield E.S.P."/>
            <person name="Cloutier S."/>
        </authorList>
    </citation>
    <scope>NUCLEOTIDE SEQUENCE</scope>
    <source>
        <strain evidence="1">A19</strain>
    </source>
</reference>
<organism evidence="1 2">
    <name type="scientific">Bradyrhizobium ontarionense</name>
    <dbReference type="NCBI Taxonomy" id="2898149"/>
    <lineage>
        <taxon>Bacteria</taxon>
        <taxon>Pseudomonadati</taxon>
        <taxon>Pseudomonadota</taxon>
        <taxon>Alphaproteobacteria</taxon>
        <taxon>Hyphomicrobiales</taxon>
        <taxon>Nitrobacteraceae</taxon>
        <taxon>Bradyrhizobium</taxon>
    </lineage>
</organism>
<evidence type="ECO:0000313" key="2">
    <source>
        <dbReference type="Proteomes" id="UP001431010"/>
    </source>
</evidence>
<evidence type="ECO:0000313" key="1">
    <source>
        <dbReference type="EMBL" id="UFZ05575.1"/>
    </source>
</evidence>
<dbReference type="RefSeq" id="WP_231323820.1">
    <property type="nucleotide sequence ID" value="NZ_CP088156.1"/>
</dbReference>
<proteinExistence type="predicted"/>